<evidence type="ECO:0000313" key="1">
    <source>
        <dbReference type="EMBL" id="MBB6072112.1"/>
    </source>
</evidence>
<dbReference type="GO" id="GO:0004061">
    <property type="term" value="F:arylformamidase activity"/>
    <property type="evidence" value="ECO:0007669"/>
    <property type="project" value="InterPro"/>
</dbReference>
<reference evidence="1 2" key="1">
    <citation type="submission" date="2020-08" db="EMBL/GenBank/DDBJ databases">
        <title>Genomic Encyclopedia of Type Strains, Phase IV (KMG-IV): sequencing the most valuable type-strain genomes for metagenomic binning, comparative biology and taxonomic classification.</title>
        <authorList>
            <person name="Goeker M."/>
        </authorList>
    </citation>
    <scope>NUCLEOTIDE SEQUENCE [LARGE SCALE GENOMIC DNA]</scope>
    <source>
        <strain evidence="1 2">DSM 29007</strain>
    </source>
</reference>
<comment type="caution">
    <text evidence="1">The sequence shown here is derived from an EMBL/GenBank/DDBJ whole genome shotgun (WGS) entry which is preliminary data.</text>
</comment>
<keyword evidence="2" id="KW-1185">Reference proteome</keyword>
<gene>
    <name evidence="1" type="ORF">HNQ61_003773</name>
</gene>
<dbReference type="PANTHER" id="PTHR31118">
    <property type="entry name" value="CYCLASE-LIKE PROTEIN 2"/>
    <property type="match status" value="1"/>
</dbReference>
<organism evidence="1 2">
    <name type="scientific">Longimicrobium terrae</name>
    <dbReference type="NCBI Taxonomy" id="1639882"/>
    <lineage>
        <taxon>Bacteria</taxon>
        <taxon>Pseudomonadati</taxon>
        <taxon>Gemmatimonadota</taxon>
        <taxon>Longimicrobiia</taxon>
        <taxon>Longimicrobiales</taxon>
        <taxon>Longimicrobiaceae</taxon>
        <taxon>Longimicrobium</taxon>
    </lineage>
</organism>
<dbReference type="Gene3D" id="3.50.30.50">
    <property type="entry name" value="Putative cyclase"/>
    <property type="match status" value="1"/>
</dbReference>
<dbReference type="InterPro" id="IPR037175">
    <property type="entry name" value="KFase_sf"/>
</dbReference>
<dbReference type="Pfam" id="PF04199">
    <property type="entry name" value="Cyclase"/>
    <property type="match status" value="1"/>
</dbReference>
<accession>A0A841H2B3</accession>
<dbReference type="EMBL" id="JACHIA010000012">
    <property type="protein sequence ID" value="MBB6072112.1"/>
    <property type="molecule type" value="Genomic_DNA"/>
</dbReference>
<dbReference type="PANTHER" id="PTHR31118:SF12">
    <property type="entry name" value="CYCLASE-LIKE PROTEIN 2"/>
    <property type="match status" value="1"/>
</dbReference>
<dbReference type="GO" id="GO:0019441">
    <property type="term" value="P:L-tryptophan catabolic process to kynurenine"/>
    <property type="evidence" value="ECO:0007669"/>
    <property type="project" value="InterPro"/>
</dbReference>
<dbReference type="RefSeq" id="WP_170034743.1">
    <property type="nucleotide sequence ID" value="NZ_JABDTL010000001.1"/>
</dbReference>
<proteinExistence type="predicted"/>
<sequence length="262" mass="27529">MCCPELVRSIPSDPAPPRGPAQGALSIAPGALARLRGVCDLTHPLTPDFPVFPAYKPFRATPLFGVARDGFYAQELCFAEHTGTHLDAPAHFYADGGGTDSVSVADLIAPLAVVSIADRAARDEDTLLSVDDLLAYERRHGRIPPRAVVALHSGWESRLAEPGRFLNADASGTMHAPGFSREAAEWLVHERDVAAAATDTLSLDFGPSQTYDAHLVLLGAGRYGLENVASLDRVPPSGAVLVVGGPAHRGGSGGPARLLALY</sequence>
<dbReference type="InterPro" id="IPR007325">
    <property type="entry name" value="KFase/CYL"/>
</dbReference>
<evidence type="ECO:0000313" key="2">
    <source>
        <dbReference type="Proteomes" id="UP000582837"/>
    </source>
</evidence>
<name>A0A841H2B3_9BACT</name>
<protein>
    <submittedName>
        <fullName evidence="1">Kynurenine formamidase</fullName>
    </submittedName>
</protein>
<dbReference type="AlphaFoldDB" id="A0A841H2B3"/>
<dbReference type="SUPFAM" id="SSF102198">
    <property type="entry name" value="Putative cyclase"/>
    <property type="match status" value="1"/>
</dbReference>
<dbReference type="Proteomes" id="UP000582837">
    <property type="component" value="Unassembled WGS sequence"/>
</dbReference>